<evidence type="ECO:0000256" key="1">
    <source>
        <dbReference type="SAM" id="MobiDB-lite"/>
    </source>
</evidence>
<keyword evidence="5" id="KW-1185">Reference proteome</keyword>
<protein>
    <recommendedName>
        <fullName evidence="3">Reverse transcriptase domain-containing protein</fullName>
    </recommendedName>
</protein>
<dbReference type="Proteomes" id="UP001189429">
    <property type="component" value="Unassembled WGS sequence"/>
</dbReference>
<evidence type="ECO:0000256" key="2">
    <source>
        <dbReference type="SAM" id="Phobius"/>
    </source>
</evidence>
<keyword evidence="2" id="KW-0472">Membrane</keyword>
<dbReference type="PROSITE" id="PS50878">
    <property type="entry name" value="RT_POL"/>
    <property type="match status" value="1"/>
</dbReference>
<dbReference type="Pfam" id="PF00078">
    <property type="entry name" value="RVT_1"/>
    <property type="match status" value="1"/>
</dbReference>
<name>A0ABN9T197_9DINO</name>
<dbReference type="EMBL" id="CAUYUJ010014236">
    <property type="protein sequence ID" value="CAK0838621.1"/>
    <property type="molecule type" value="Genomic_DNA"/>
</dbReference>
<feature type="domain" description="Reverse transcriptase" evidence="3">
    <location>
        <begin position="1133"/>
        <end position="1455"/>
    </location>
</feature>
<evidence type="ECO:0000259" key="3">
    <source>
        <dbReference type="PROSITE" id="PS50878"/>
    </source>
</evidence>
<keyword evidence="2" id="KW-0812">Transmembrane</keyword>
<sequence>MAPPPGRRDGSCLRGPGGHPAELCGLPASGVGRRGGAAPAALLLARGALAAGRGMKAGELVPFGYHNLFVLVLLVLTCMWAAKVGSQLLALYQVHVRLAANAPLALDQMSIYAKVPRHVLSAHLSPESLEAAALHPSARRPERASTGAAGSVTLYWGVPAPAMPLSPRTWTFCAGPSDASEPEDLGALRRCNSDFSKVSRNLKERAISDVDALPCLWLRGILSASRTHVEEPPDDPLGDQYADAGSLQGRGWLLVGGDASGGEHSVNAKLRQTINRGETQALLAALVDLQCLGVGITYVTEALRGAPHLLSTAVVKIESHLDQEVAEARGVPQNWYAANQIADELAGDWASRFQVPSSTVTSLEMAEAIGSTVRTHLTMAFLKASEAEPRRIKPTRAGHRGFKVKLALSEHELSGRVGSSFHCKGCGCSANGPRMEAFLPRHATKAFCKPCGEHLGHYGVQTRRKLACGVLPKAEACCGDVAVPLIYLRLTCAASLASASGGVVENASETIWTFRKNYLDGFELTIPKGPRMLRLKPLRDGDTNKQITVMGVIRSELESVGKSTPHLAGWSVDSSVGNGIAFVSNDYTGDALKMYCVQTPSSVFVQPRVIAFACHFKQIGTESKQDDSVSKAQVTRETDTTPKVGEVHSSYGSRSTFGPPSIHGSDDIENYIYFLCIEVFDTTDRLAEILRLARAARVAIIRLQSTLPELATPWTTEGYRVIPTPRTTRSSRDGCLIAFNLKFFSLSELRVTHEWMSGRLQGTRLTRRCPRKRDIYILNGYAPLNEVSHRRIEADHHERAVAHKALQTQFWDTCRAALRQIPKRLALIFNLDANAAMSPSLPNVGFAGQRRRYAATNTNGSRLLELFQDYHMMALNTFGKSSRQNGAWKHTVGKGWTTIDYICTRLAGSYGRHAAPLQQRPVSLGGYRDHRPVEAYVHAGLRARRQPEEKPLRWNRDAMVADLHALEDPDAPPPQRVLQMRTTLAQMMTDSGLTNHWWMTCGEHAIIEAAAPHYVPAPTQTTRPKLTDNTLALIETKHTIQRRMAMIADPACARFIEPQTLCDEAAKAAAKAARSERRRRLAETAAEAEAADANMNLRKLHSVVRRLAPKPTAPVITVTSPATATVCMDAEEETHVRTKALCDIFDGTLINMDKHGGDGKNARDHYRAINLINHIGKVFMNVTVMPSLRNLASKPSTAQFGALAGRSTRDALAVVAEVIRRFRLHGRASKLGSAIPGMLVAALIDLEKAFDLIDRDEIWTALEALAQSREARLAVGGLREGTCYIARDIRANRPIKKLSIPRGVRQGSVDGPLLFIAVYDLLASKPEQSRARAEFPEISVLFDPELKQIRHQDALLGEGEEERMVVSPIKFVDDLIALTIVENFEAGSRFLTFLKAEFTKGKTKVNDTKTEMLIVATGEQSKSRKATIRAKQTNIHMHETPVHATPSVKYLGAKQRDDGTMVEERLCTRAMFGPISEVTEPKRGAEALAAPPSEAASSTDGAPNGKLHNFMCRMLLQHEAVRQSAARDDNFTLALKEGAKIEVALEQGYQHFVEVGKKAVPNDPENVKQAIGLGPFATEALEGMGVLLRWGPLVQGEETVVKSTRCFKVTLAEGGENQVRWIWACNHRVDLRSALAVLRINSGLSAANIMLGHDRRPRSKAAKQLEQLAFKGGARTGEKGGAKKPNRK</sequence>
<evidence type="ECO:0000313" key="5">
    <source>
        <dbReference type="Proteomes" id="UP001189429"/>
    </source>
</evidence>
<evidence type="ECO:0000313" key="4">
    <source>
        <dbReference type="EMBL" id="CAK0838621.1"/>
    </source>
</evidence>
<keyword evidence="2" id="KW-1133">Transmembrane helix</keyword>
<feature type="region of interest" description="Disordered" evidence="1">
    <location>
        <begin position="1669"/>
        <end position="1688"/>
    </location>
</feature>
<reference evidence="4" key="1">
    <citation type="submission" date="2023-10" db="EMBL/GenBank/DDBJ databases">
        <authorList>
            <person name="Chen Y."/>
            <person name="Shah S."/>
            <person name="Dougan E. K."/>
            <person name="Thang M."/>
            <person name="Chan C."/>
        </authorList>
    </citation>
    <scope>NUCLEOTIDE SEQUENCE [LARGE SCALE GENOMIC DNA]</scope>
</reference>
<feature type="region of interest" description="Disordered" evidence="1">
    <location>
        <begin position="627"/>
        <end position="656"/>
    </location>
</feature>
<dbReference type="Gene3D" id="3.60.10.10">
    <property type="entry name" value="Endonuclease/exonuclease/phosphatase"/>
    <property type="match status" value="1"/>
</dbReference>
<accession>A0ABN9T197</accession>
<gene>
    <name evidence="4" type="ORF">PCOR1329_LOCUS34528</name>
</gene>
<dbReference type="PANTHER" id="PTHR19446">
    <property type="entry name" value="REVERSE TRANSCRIPTASES"/>
    <property type="match status" value="1"/>
</dbReference>
<proteinExistence type="predicted"/>
<dbReference type="InterPro" id="IPR000477">
    <property type="entry name" value="RT_dom"/>
</dbReference>
<feature type="transmembrane region" description="Helical" evidence="2">
    <location>
        <begin position="63"/>
        <end position="82"/>
    </location>
</feature>
<feature type="compositionally biased region" description="Basic and acidic residues" evidence="1">
    <location>
        <begin position="627"/>
        <end position="640"/>
    </location>
</feature>
<comment type="caution">
    <text evidence="4">The sequence shown here is derived from an EMBL/GenBank/DDBJ whole genome shotgun (WGS) entry which is preliminary data.</text>
</comment>
<dbReference type="InterPro" id="IPR036691">
    <property type="entry name" value="Endo/exonu/phosph_ase_sf"/>
</dbReference>
<organism evidence="4 5">
    <name type="scientific">Prorocentrum cordatum</name>
    <dbReference type="NCBI Taxonomy" id="2364126"/>
    <lineage>
        <taxon>Eukaryota</taxon>
        <taxon>Sar</taxon>
        <taxon>Alveolata</taxon>
        <taxon>Dinophyceae</taxon>
        <taxon>Prorocentrales</taxon>
        <taxon>Prorocentraceae</taxon>
        <taxon>Prorocentrum</taxon>
    </lineage>
</organism>